<evidence type="ECO:0000256" key="3">
    <source>
        <dbReference type="ARBA" id="ARBA00006083"/>
    </source>
</evidence>
<keyword evidence="8" id="KW-0378">Hydrolase</keyword>
<dbReference type="GO" id="GO:0006154">
    <property type="term" value="P:adenosine catabolic process"/>
    <property type="evidence" value="ECO:0007669"/>
    <property type="project" value="TreeGrafter"/>
</dbReference>
<dbReference type="AlphaFoldDB" id="A0A8K0TAS8"/>
<evidence type="ECO:0000256" key="1">
    <source>
        <dbReference type="ARBA" id="ARBA00001947"/>
    </source>
</evidence>
<reference evidence="12" key="1">
    <citation type="journal article" date="2021" name="Nat. Commun.">
        <title>Genetic determinants of endophytism in the Arabidopsis root mycobiome.</title>
        <authorList>
            <person name="Mesny F."/>
            <person name="Miyauchi S."/>
            <person name="Thiergart T."/>
            <person name="Pickel B."/>
            <person name="Atanasova L."/>
            <person name="Karlsson M."/>
            <person name="Huettel B."/>
            <person name="Barry K.W."/>
            <person name="Haridas S."/>
            <person name="Chen C."/>
            <person name="Bauer D."/>
            <person name="Andreopoulos W."/>
            <person name="Pangilinan J."/>
            <person name="LaButti K."/>
            <person name="Riley R."/>
            <person name="Lipzen A."/>
            <person name="Clum A."/>
            <person name="Drula E."/>
            <person name="Henrissat B."/>
            <person name="Kohler A."/>
            <person name="Grigoriev I.V."/>
            <person name="Martin F.M."/>
            <person name="Hacquard S."/>
        </authorList>
    </citation>
    <scope>NUCLEOTIDE SEQUENCE</scope>
    <source>
        <strain evidence="12">MPI-CAGE-AT-0016</strain>
    </source>
</reference>
<sequence length="589" mass="65042">MSLSDEDYAALSEDIPSPSDPFIRQFLTGSTALRAQEAALRSDAPFRKSLSPIARRAAAIVSRIRAHENETVWRASESSSSDMTVHPGMPFVQARPLMETTDLWRIVRKMPKGAALHAHLDGMVDFDFLIGVLLETKGMCISADAPLSSPEALTSAGVSFIFCKKEGEGGSIWEDGYVAGTWKSVKTAADVFPNGGKEGFVRWLKDQCTLTREEAMATHRGPDDIWRSFGRCFQITSALLHHEPIFRAFLRRLMQELHDDGVSWIELRFTWGLDYYRSGQETPETDYDAMFAAMEEELARFKSDPAHASFWGFRTIWTAPRALPRRGIIQDMDNCITTKLAYPELIAGYDVCGKEDQGRSLKDLLPELFWFRKQCAQEGVEIPFFFHAGETVAAGPESPDDNLYDAVLLGTRRLGHAVSLHRHPVLVDLVKERRILVESCVISNEVLRLSGPAKTHPLPALLARGVPCALGNDVPAMLGQGASGASHDYYQAIQGWDDLGLEGLGALAENSVRWAAFEDEAAAAWTAGVREASLGGGVKAARLQEWATAWERFCLWIVAEFGDEWEDGEEKGDEAGSSKGGIDRDEAKA</sequence>
<dbReference type="EC" id="3.5.4.4" evidence="4"/>
<dbReference type="PANTHER" id="PTHR11409:SF39">
    <property type="entry name" value="ADENOSINE DEAMINASE 2"/>
    <property type="match status" value="1"/>
</dbReference>
<dbReference type="InterPro" id="IPR001365">
    <property type="entry name" value="A_deaminase_dom"/>
</dbReference>
<comment type="caution">
    <text evidence="12">The sequence shown here is derived from an EMBL/GenBank/DDBJ whole genome shotgun (WGS) entry which is preliminary data.</text>
</comment>
<dbReference type="PANTHER" id="PTHR11409">
    <property type="entry name" value="ADENOSINE DEAMINASE"/>
    <property type="match status" value="1"/>
</dbReference>
<feature type="compositionally biased region" description="Basic and acidic residues" evidence="10">
    <location>
        <begin position="573"/>
        <end position="589"/>
    </location>
</feature>
<evidence type="ECO:0000313" key="13">
    <source>
        <dbReference type="Proteomes" id="UP000813385"/>
    </source>
</evidence>
<evidence type="ECO:0000256" key="4">
    <source>
        <dbReference type="ARBA" id="ARBA00012784"/>
    </source>
</evidence>
<evidence type="ECO:0000256" key="5">
    <source>
        <dbReference type="ARBA" id="ARBA00022525"/>
    </source>
</evidence>
<keyword evidence="13" id="KW-1185">Reference proteome</keyword>
<dbReference type="GO" id="GO:0005576">
    <property type="term" value="C:extracellular region"/>
    <property type="evidence" value="ECO:0007669"/>
    <property type="project" value="UniProtKB-SubCell"/>
</dbReference>
<proteinExistence type="inferred from homology"/>
<evidence type="ECO:0000256" key="2">
    <source>
        <dbReference type="ARBA" id="ARBA00004613"/>
    </source>
</evidence>
<evidence type="ECO:0000313" key="12">
    <source>
        <dbReference type="EMBL" id="KAH7358169.1"/>
    </source>
</evidence>
<dbReference type="GO" id="GO:0004000">
    <property type="term" value="F:adenosine deaminase activity"/>
    <property type="evidence" value="ECO:0007669"/>
    <property type="project" value="TreeGrafter"/>
</dbReference>
<dbReference type="InterPro" id="IPR006330">
    <property type="entry name" value="Ado/ade_deaminase"/>
</dbReference>
<dbReference type="SUPFAM" id="SSF51556">
    <property type="entry name" value="Metallo-dependent hydrolases"/>
    <property type="match status" value="1"/>
</dbReference>
<name>A0A8K0TAS8_9PEZI</name>
<evidence type="ECO:0000256" key="7">
    <source>
        <dbReference type="ARBA" id="ARBA00022729"/>
    </source>
</evidence>
<feature type="domain" description="Adenosine deaminase" evidence="11">
    <location>
        <begin position="225"/>
        <end position="524"/>
    </location>
</feature>
<dbReference type="Proteomes" id="UP000813385">
    <property type="component" value="Unassembled WGS sequence"/>
</dbReference>
<comment type="subcellular location">
    <subcellularLocation>
        <location evidence="2">Secreted</location>
    </subcellularLocation>
</comment>
<evidence type="ECO:0000256" key="6">
    <source>
        <dbReference type="ARBA" id="ARBA00022723"/>
    </source>
</evidence>
<evidence type="ECO:0000256" key="9">
    <source>
        <dbReference type="ARBA" id="ARBA00047764"/>
    </source>
</evidence>
<dbReference type="EMBL" id="JAGPXD010000004">
    <property type="protein sequence ID" value="KAH7358169.1"/>
    <property type="molecule type" value="Genomic_DNA"/>
</dbReference>
<comment type="cofactor">
    <cofactor evidence="1">
        <name>Zn(2+)</name>
        <dbReference type="ChEBI" id="CHEBI:29105"/>
    </cofactor>
</comment>
<dbReference type="GO" id="GO:0046103">
    <property type="term" value="P:inosine biosynthetic process"/>
    <property type="evidence" value="ECO:0007669"/>
    <property type="project" value="TreeGrafter"/>
</dbReference>
<dbReference type="Pfam" id="PF00962">
    <property type="entry name" value="A_deaminase"/>
    <property type="match status" value="1"/>
</dbReference>
<gene>
    <name evidence="12" type="ORF">B0T11DRAFT_228974</name>
</gene>
<dbReference type="Gene3D" id="3.20.20.140">
    <property type="entry name" value="Metal-dependent hydrolases"/>
    <property type="match status" value="1"/>
</dbReference>
<keyword evidence="6" id="KW-0479">Metal-binding</keyword>
<comment type="catalytic activity">
    <reaction evidence="9">
        <text>adenosine + H2O + H(+) = inosine + NH4(+)</text>
        <dbReference type="Rhea" id="RHEA:24408"/>
        <dbReference type="ChEBI" id="CHEBI:15377"/>
        <dbReference type="ChEBI" id="CHEBI:15378"/>
        <dbReference type="ChEBI" id="CHEBI:16335"/>
        <dbReference type="ChEBI" id="CHEBI:17596"/>
        <dbReference type="ChEBI" id="CHEBI:28938"/>
        <dbReference type="EC" id="3.5.4.4"/>
    </reaction>
</comment>
<dbReference type="OrthoDB" id="7202371at2759"/>
<evidence type="ECO:0000259" key="11">
    <source>
        <dbReference type="Pfam" id="PF00962"/>
    </source>
</evidence>
<organism evidence="12 13">
    <name type="scientific">Plectosphaerella cucumerina</name>
    <dbReference type="NCBI Taxonomy" id="40658"/>
    <lineage>
        <taxon>Eukaryota</taxon>
        <taxon>Fungi</taxon>
        <taxon>Dikarya</taxon>
        <taxon>Ascomycota</taxon>
        <taxon>Pezizomycotina</taxon>
        <taxon>Sordariomycetes</taxon>
        <taxon>Hypocreomycetidae</taxon>
        <taxon>Glomerellales</taxon>
        <taxon>Plectosphaerellaceae</taxon>
        <taxon>Plectosphaerella</taxon>
    </lineage>
</organism>
<dbReference type="GO" id="GO:0046872">
    <property type="term" value="F:metal ion binding"/>
    <property type="evidence" value="ECO:0007669"/>
    <property type="project" value="UniProtKB-KW"/>
</dbReference>
<keyword evidence="5" id="KW-0964">Secreted</keyword>
<evidence type="ECO:0000256" key="10">
    <source>
        <dbReference type="SAM" id="MobiDB-lite"/>
    </source>
</evidence>
<comment type="similarity">
    <text evidence="3">Belongs to the metallo-dependent hydrolases superfamily. Adenosine and AMP deaminases family. ADGF subfamily.</text>
</comment>
<dbReference type="FunFam" id="3.20.20.140:FF:000017">
    <property type="entry name" value="Adenosine deaminase 2"/>
    <property type="match status" value="1"/>
</dbReference>
<evidence type="ECO:0000256" key="8">
    <source>
        <dbReference type="ARBA" id="ARBA00022801"/>
    </source>
</evidence>
<keyword evidence="7" id="KW-0732">Signal</keyword>
<dbReference type="InterPro" id="IPR032466">
    <property type="entry name" value="Metal_Hydrolase"/>
</dbReference>
<protein>
    <recommendedName>
        <fullName evidence="4">adenosine deaminase</fullName>
        <ecNumber evidence="4">3.5.4.4</ecNumber>
    </recommendedName>
</protein>
<accession>A0A8K0TAS8</accession>
<feature type="region of interest" description="Disordered" evidence="10">
    <location>
        <begin position="566"/>
        <end position="589"/>
    </location>
</feature>